<gene>
    <name evidence="2" type="ORF">FGF67_05910</name>
</gene>
<protein>
    <recommendedName>
        <fullName evidence="4">ABM domain-containing protein</fullName>
    </recommendedName>
</protein>
<evidence type="ECO:0000256" key="1">
    <source>
        <dbReference type="SAM" id="SignalP"/>
    </source>
</evidence>
<accession>A0A5C4SME1</accession>
<keyword evidence="3" id="KW-1185">Reference proteome</keyword>
<keyword evidence="1" id="KW-0732">Signal</keyword>
<organism evidence="2 3">
    <name type="scientific">Allotamlana fucoidanivorans</name>
    <dbReference type="NCBI Taxonomy" id="2583814"/>
    <lineage>
        <taxon>Bacteria</taxon>
        <taxon>Pseudomonadati</taxon>
        <taxon>Bacteroidota</taxon>
        <taxon>Flavobacteriia</taxon>
        <taxon>Flavobacteriales</taxon>
        <taxon>Flavobacteriaceae</taxon>
        <taxon>Allotamlana</taxon>
    </lineage>
</organism>
<feature type="chain" id="PRO_5022993785" description="ABM domain-containing protein" evidence="1">
    <location>
        <begin position="25"/>
        <end position="274"/>
    </location>
</feature>
<proteinExistence type="predicted"/>
<evidence type="ECO:0008006" key="4">
    <source>
        <dbReference type="Google" id="ProtNLM"/>
    </source>
</evidence>
<reference evidence="2 3" key="1">
    <citation type="submission" date="2019-05" db="EMBL/GenBank/DDBJ databases">
        <title>Tamlana fucoidanivorans sp. nov., isolated from the surface of algae collected from Fujian province in China.</title>
        <authorList>
            <person name="Li J."/>
        </authorList>
    </citation>
    <scope>NUCLEOTIDE SEQUENCE [LARGE SCALE GENOMIC DNA]</scope>
    <source>
        <strain evidence="2 3">CW2-9</strain>
    </source>
</reference>
<sequence length="274" mass="32517">MKTTNQILLLLSFLLVSSTSFVMAQDDAPKRPKYITVTTMHWNMDYEDFDMDTWKSVEKEYLEKVTMKNEYVMNSSFYLHQMTPDNTELIYVRTYENWADIEKAGERDNELTKEAWPEEEDRDAFLNKQRAYYSNQHADEIYNTMSFVKPLKDVSKDLICYVRTNHMAFPEDGDIEEIRALMTSNFEKLIKDNDLIKGYYTHRHAWGHDATEMMEAYFLDSMADLEKMFDGLPELMKEAWPDEAERKERWKTFNKYFNGVHGDAVYQFVAGLSK</sequence>
<dbReference type="EMBL" id="VDCS01000005">
    <property type="protein sequence ID" value="TNJ45243.1"/>
    <property type="molecule type" value="Genomic_DNA"/>
</dbReference>
<dbReference type="RefSeq" id="WP_139695694.1">
    <property type="nucleotide sequence ID" value="NZ_CP074074.1"/>
</dbReference>
<name>A0A5C4SME1_9FLAO</name>
<dbReference type="Proteomes" id="UP000308713">
    <property type="component" value="Unassembled WGS sequence"/>
</dbReference>
<evidence type="ECO:0000313" key="3">
    <source>
        <dbReference type="Proteomes" id="UP000308713"/>
    </source>
</evidence>
<evidence type="ECO:0000313" key="2">
    <source>
        <dbReference type="EMBL" id="TNJ45243.1"/>
    </source>
</evidence>
<dbReference type="AlphaFoldDB" id="A0A5C4SME1"/>
<comment type="caution">
    <text evidence="2">The sequence shown here is derived from an EMBL/GenBank/DDBJ whole genome shotgun (WGS) entry which is preliminary data.</text>
</comment>
<dbReference type="OrthoDB" id="1445639at2"/>
<feature type="signal peptide" evidence="1">
    <location>
        <begin position="1"/>
        <end position="24"/>
    </location>
</feature>